<feature type="transmembrane region" description="Helical" evidence="12">
    <location>
        <begin position="288"/>
        <end position="306"/>
    </location>
</feature>
<dbReference type="PANTHER" id="PTHR32196:SF32">
    <property type="entry name" value="XYLOSE TRANSPORT SYSTEM PERMEASE PROTEIN XYLH"/>
    <property type="match status" value="1"/>
</dbReference>
<evidence type="ECO:0000256" key="9">
    <source>
        <dbReference type="ARBA" id="ARBA00035611"/>
    </source>
</evidence>
<protein>
    <recommendedName>
        <fullName evidence="10">Xylose transport system permease protein XylH</fullName>
    </recommendedName>
</protein>
<sequence length="447" mass="45090">MSELAPGAAKPAAGSAQSDPVQPDPVQSVPAAGAVGVVAPGRGDAAVDPRLLFAGPGLRGLADSALRHVRAGELGSLPVIVGLVVIWTIFQFQNSNFLTSYNLTNLALQVAATGTIATGVFLVLLLGEIDLSVGWVSGLCASVMAVLSVRHGWAPVLAIVAALVVGAAVGALQGSLFAVFGVPSFVVTLAGFIAWQGVQLKVLGRDGSLNLPDSEITKLTSTFFTDATGWVIAGIAVAGYAGAQLAEVRGRRRAGLRPRPIAEVAVRVVVVGGALIAAVAILNDDRGLPLALLIFGCLVLLVDLVSRRTSYGRHLYAVGGNVEAARRAGINVRALRVSAFAAASCLAGVGGVLAAARLTSVTQASGGSDTLLNAIAAAVIGGTSLFGGRGRAWSALLGILVIGSIANGMDLLGLDQSVKFIITGSVLLAAVLLDAAARRGRQASGRG</sequence>
<evidence type="ECO:0000256" key="11">
    <source>
        <dbReference type="SAM" id="MobiDB-lite"/>
    </source>
</evidence>
<feature type="transmembrane region" description="Helical" evidence="12">
    <location>
        <begin position="227"/>
        <end position="243"/>
    </location>
</feature>
<name>A0A1S1QTM1_9ACTN</name>
<dbReference type="InterPro" id="IPR001851">
    <property type="entry name" value="ABC_transp_permease"/>
</dbReference>
<accession>A0A1S1QTM1</accession>
<reference evidence="14" key="1">
    <citation type="submission" date="2016-07" db="EMBL/GenBank/DDBJ databases">
        <title>Frankia sp. NRRL B-16219 Genome sequencing.</title>
        <authorList>
            <person name="Ghodhbane-Gtari F."/>
            <person name="Swanson E."/>
            <person name="Gueddou A."/>
            <person name="Louati M."/>
            <person name="Nouioui I."/>
            <person name="Hezbri K."/>
            <person name="Abebe-Akele F."/>
            <person name="Simpson S."/>
            <person name="Morris K."/>
            <person name="Thomas K."/>
            <person name="Gtari M."/>
            <person name="Tisa L.S."/>
        </authorList>
    </citation>
    <scope>NUCLEOTIDE SEQUENCE [LARGE SCALE GENOMIC DNA]</scope>
    <source>
        <strain evidence="14">NRRL B-16219</strain>
    </source>
</reference>
<feature type="transmembrane region" description="Helical" evidence="12">
    <location>
        <begin position="264"/>
        <end position="282"/>
    </location>
</feature>
<evidence type="ECO:0000256" key="4">
    <source>
        <dbReference type="ARBA" id="ARBA00022519"/>
    </source>
</evidence>
<feature type="transmembrane region" description="Helical" evidence="12">
    <location>
        <begin position="177"/>
        <end position="198"/>
    </location>
</feature>
<organism evidence="13 14">
    <name type="scientific">Parafrankia soli</name>
    <dbReference type="NCBI Taxonomy" id="2599596"/>
    <lineage>
        <taxon>Bacteria</taxon>
        <taxon>Bacillati</taxon>
        <taxon>Actinomycetota</taxon>
        <taxon>Actinomycetes</taxon>
        <taxon>Frankiales</taxon>
        <taxon>Frankiaceae</taxon>
        <taxon>Parafrankia</taxon>
    </lineage>
</organism>
<dbReference type="AlphaFoldDB" id="A0A1S1QTM1"/>
<evidence type="ECO:0000256" key="1">
    <source>
        <dbReference type="ARBA" id="ARBA00004651"/>
    </source>
</evidence>
<comment type="subcellular location">
    <subcellularLocation>
        <location evidence="1">Cell membrane</location>
        <topology evidence="1">Multi-pass membrane protein</topology>
    </subcellularLocation>
</comment>
<dbReference type="GO" id="GO:0022857">
    <property type="term" value="F:transmembrane transporter activity"/>
    <property type="evidence" value="ECO:0007669"/>
    <property type="project" value="InterPro"/>
</dbReference>
<keyword evidence="14" id="KW-1185">Reference proteome</keyword>
<dbReference type="Proteomes" id="UP000179769">
    <property type="component" value="Unassembled WGS sequence"/>
</dbReference>
<feature type="transmembrane region" description="Helical" evidence="12">
    <location>
        <begin position="395"/>
        <end position="414"/>
    </location>
</feature>
<dbReference type="RefSeq" id="WP_071061642.1">
    <property type="nucleotide sequence ID" value="NZ_MAXA01000113.1"/>
</dbReference>
<feature type="transmembrane region" description="Helical" evidence="12">
    <location>
        <begin position="74"/>
        <end position="94"/>
    </location>
</feature>
<keyword evidence="5" id="KW-0762">Sugar transport</keyword>
<evidence type="ECO:0000256" key="6">
    <source>
        <dbReference type="ARBA" id="ARBA00022692"/>
    </source>
</evidence>
<evidence type="ECO:0000256" key="12">
    <source>
        <dbReference type="SAM" id="Phobius"/>
    </source>
</evidence>
<evidence type="ECO:0000256" key="2">
    <source>
        <dbReference type="ARBA" id="ARBA00022448"/>
    </source>
</evidence>
<feature type="transmembrane region" description="Helical" evidence="12">
    <location>
        <begin position="337"/>
        <end position="358"/>
    </location>
</feature>
<comment type="function">
    <text evidence="9">Part of the binding-protein-dependent transport system for D-xylose. Probably responsible for the translocation of the substrate across the membrane.</text>
</comment>
<evidence type="ECO:0000256" key="3">
    <source>
        <dbReference type="ARBA" id="ARBA00022475"/>
    </source>
</evidence>
<comment type="caution">
    <text evidence="13">The sequence shown here is derived from an EMBL/GenBank/DDBJ whole genome shotgun (WGS) entry which is preliminary data.</text>
</comment>
<dbReference type="GO" id="GO:0005886">
    <property type="term" value="C:plasma membrane"/>
    <property type="evidence" value="ECO:0007669"/>
    <property type="project" value="UniProtKB-SubCell"/>
</dbReference>
<proteinExistence type="predicted"/>
<keyword evidence="2" id="KW-0813">Transport</keyword>
<keyword evidence="3" id="KW-1003">Cell membrane</keyword>
<evidence type="ECO:0000313" key="14">
    <source>
        <dbReference type="Proteomes" id="UP000179769"/>
    </source>
</evidence>
<feature type="transmembrane region" description="Helical" evidence="12">
    <location>
        <begin position="153"/>
        <end position="172"/>
    </location>
</feature>
<evidence type="ECO:0000256" key="5">
    <source>
        <dbReference type="ARBA" id="ARBA00022597"/>
    </source>
</evidence>
<evidence type="ECO:0000256" key="8">
    <source>
        <dbReference type="ARBA" id="ARBA00023136"/>
    </source>
</evidence>
<evidence type="ECO:0000256" key="7">
    <source>
        <dbReference type="ARBA" id="ARBA00022989"/>
    </source>
</evidence>
<dbReference type="PANTHER" id="PTHR32196">
    <property type="entry name" value="ABC TRANSPORTER PERMEASE PROTEIN YPHD-RELATED-RELATED"/>
    <property type="match status" value="1"/>
</dbReference>
<feature type="region of interest" description="Disordered" evidence="11">
    <location>
        <begin position="1"/>
        <end position="25"/>
    </location>
</feature>
<keyword evidence="6 12" id="KW-0812">Transmembrane</keyword>
<feature type="transmembrane region" description="Helical" evidence="12">
    <location>
        <begin position="106"/>
        <end position="126"/>
    </location>
</feature>
<evidence type="ECO:0000256" key="10">
    <source>
        <dbReference type="ARBA" id="ARBA00035686"/>
    </source>
</evidence>
<feature type="transmembrane region" description="Helical" evidence="12">
    <location>
        <begin position="370"/>
        <end position="388"/>
    </location>
</feature>
<feature type="transmembrane region" description="Helical" evidence="12">
    <location>
        <begin position="420"/>
        <end position="437"/>
    </location>
</feature>
<keyword evidence="8 12" id="KW-0472">Membrane</keyword>
<evidence type="ECO:0000313" key="13">
    <source>
        <dbReference type="EMBL" id="OHV37310.1"/>
    </source>
</evidence>
<gene>
    <name evidence="13" type="ORF">BBK14_02775</name>
</gene>
<feature type="transmembrane region" description="Helical" evidence="12">
    <location>
        <begin position="131"/>
        <end position="147"/>
    </location>
</feature>
<keyword evidence="7 12" id="KW-1133">Transmembrane helix</keyword>
<dbReference type="CDD" id="cd06579">
    <property type="entry name" value="TM_PBP1_transp_AraH_like"/>
    <property type="match status" value="1"/>
</dbReference>
<dbReference type="OrthoDB" id="3468954at2"/>
<keyword evidence="4" id="KW-0997">Cell inner membrane</keyword>
<dbReference type="EMBL" id="MAXA01000113">
    <property type="protein sequence ID" value="OHV37310.1"/>
    <property type="molecule type" value="Genomic_DNA"/>
</dbReference>
<dbReference type="Pfam" id="PF02653">
    <property type="entry name" value="BPD_transp_2"/>
    <property type="match status" value="1"/>
</dbReference>